<evidence type="ECO:0000313" key="2">
    <source>
        <dbReference type="EMBL" id="PLT72518.1"/>
    </source>
</evidence>
<evidence type="ECO:0000313" key="1">
    <source>
        <dbReference type="EMBL" id="PLT56257.1"/>
    </source>
</evidence>
<dbReference type="EMBL" id="NIHM01000006">
    <property type="protein sequence ID" value="PLT56257.1"/>
    <property type="molecule type" value="Genomic_DNA"/>
</dbReference>
<protein>
    <submittedName>
        <fullName evidence="1">Uncharacterized protein</fullName>
    </submittedName>
</protein>
<gene>
    <name evidence="1" type="ORF">CDL18_06195</name>
    <name evidence="2" type="ORF">CDL26_08335</name>
</gene>
<evidence type="ECO:0000313" key="3">
    <source>
        <dbReference type="Proteomes" id="UP000234849"/>
    </source>
</evidence>
<name>A0A2N5NJR3_MEDGN</name>
<evidence type="ECO:0000313" key="4">
    <source>
        <dbReference type="Proteomes" id="UP000234891"/>
    </source>
</evidence>
<dbReference type="AlphaFoldDB" id="A0A2N5NJR3"/>
<reference evidence="3 4" key="1">
    <citation type="journal article" date="2017" name="Genome Med.">
        <title>A novel Ruminococcus gnavus clade enriched in inflammatory bowel disease patients.</title>
        <authorList>
            <person name="Hall A.B."/>
            <person name="Yassour M."/>
            <person name="Sauk J."/>
            <person name="Garner A."/>
            <person name="Jiang X."/>
            <person name="Arthur T."/>
            <person name="Lagoudas G.K."/>
            <person name="Vatanen T."/>
            <person name="Fornelos N."/>
            <person name="Wilson R."/>
            <person name="Bertha M."/>
            <person name="Cohen M."/>
            <person name="Garber J."/>
            <person name="Khalili H."/>
            <person name="Gevers D."/>
            <person name="Ananthakrishnan A.N."/>
            <person name="Kugathasan S."/>
            <person name="Lander E.S."/>
            <person name="Blainey P."/>
            <person name="Vlamakis H."/>
            <person name="Xavier R.J."/>
            <person name="Huttenhower C."/>
        </authorList>
    </citation>
    <scope>NUCLEOTIDE SEQUENCE [LARGE SCALE GENOMIC DNA]</scope>
    <source>
        <strain evidence="1 3">RJX1118</strain>
        <strain evidence="2 4">RJX1124</strain>
    </source>
</reference>
<comment type="caution">
    <text evidence="1">The sequence shown here is derived from an EMBL/GenBank/DDBJ whole genome shotgun (WGS) entry which is preliminary data.</text>
</comment>
<organism evidence="1 3">
    <name type="scientific">Mediterraneibacter gnavus</name>
    <name type="common">Ruminococcus gnavus</name>
    <dbReference type="NCBI Taxonomy" id="33038"/>
    <lineage>
        <taxon>Bacteria</taxon>
        <taxon>Bacillati</taxon>
        <taxon>Bacillota</taxon>
        <taxon>Clostridia</taxon>
        <taxon>Lachnospirales</taxon>
        <taxon>Lachnospiraceae</taxon>
        <taxon>Mediterraneibacter</taxon>
    </lineage>
</organism>
<sequence>MSWYKKAMDNPVMFTKPTIFSMNPATGQARCAGEAGDELMIGKETMLNMISQASGTSYLAALLEKLDLFLALASEYFPEMLNRIDRPIVLDSGELVGATADKMDEAFGKILRDKRRGLK</sequence>
<dbReference type="Proteomes" id="UP000234891">
    <property type="component" value="Unassembled WGS sequence"/>
</dbReference>
<dbReference type="EMBL" id="NIHS01000012">
    <property type="protein sequence ID" value="PLT72518.1"/>
    <property type="molecule type" value="Genomic_DNA"/>
</dbReference>
<accession>A0A2N5NJR3</accession>
<proteinExistence type="predicted"/>
<dbReference type="Proteomes" id="UP000234849">
    <property type="component" value="Unassembled WGS sequence"/>
</dbReference>